<proteinExistence type="predicted"/>
<name>A0A645J1A6_9ZZZZ</name>
<gene>
    <name evidence="1" type="ORF">SDC9_204881</name>
</gene>
<protein>
    <submittedName>
        <fullName evidence="1">Uncharacterized protein</fullName>
    </submittedName>
</protein>
<accession>A0A645J1A6</accession>
<dbReference type="AlphaFoldDB" id="A0A645J1A6"/>
<dbReference type="EMBL" id="VSSQ01128423">
    <property type="protein sequence ID" value="MPN57187.1"/>
    <property type="molecule type" value="Genomic_DNA"/>
</dbReference>
<evidence type="ECO:0000313" key="1">
    <source>
        <dbReference type="EMBL" id="MPN57187.1"/>
    </source>
</evidence>
<sequence length="104" mass="11368">MSYASITVLRQMPSPLASARVEGNASPAGNCPVKILVFSVAKICLARLTSLPGCNTMPHIVSTLLSGYWYTKIRPKLVLYIGALLHYNYNQLRANYNKGACQHG</sequence>
<organism evidence="1">
    <name type="scientific">bioreactor metagenome</name>
    <dbReference type="NCBI Taxonomy" id="1076179"/>
    <lineage>
        <taxon>unclassified sequences</taxon>
        <taxon>metagenomes</taxon>
        <taxon>ecological metagenomes</taxon>
    </lineage>
</organism>
<comment type="caution">
    <text evidence="1">The sequence shown here is derived from an EMBL/GenBank/DDBJ whole genome shotgun (WGS) entry which is preliminary data.</text>
</comment>
<reference evidence="1" key="1">
    <citation type="submission" date="2019-08" db="EMBL/GenBank/DDBJ databases">
        <authorList>
            <person name="Kucharzyk K."/>
            <person name="Murdoch R.W."/>
            <person name="Higgins S."/>
            <person name="Loffler F."/>
        </authorList>
    </citation>
    <scope>NUCLEOTIDE SEQUENCE</scope>
</reference>